<name>A0AAP5BNV5_9BURK</name>
<organism evidence="3 5">
    <name type="scientific">Paraburkholderia madseniana</name>
    <dbReference type="NCBI Taxonomy" id="2599607"/>
    <lineage>
        <taxon>Bacteria</taxon>
        <taxon>Pseudomonadati</taxon>
        <taxon>Pseudomonadota</taxon>
        <taxon>Betaproteobacteria</taxon>
        <taxon>Burkholderiales</taxon>
        <taxon>Burkholderiaceae</taxon>
        <taxon>Paraburkholderia</taxon>
    </lineage>
</organism>
<gene>
    <name evidence="3" type="ORF">NIE36_42445</name>
    <name evidence="2" type="ORF">OSB80_42555</name>
</gene>
<keyword evidence="1" id="KW-0472">Membrane</keyword>
<accession>A0AAP5BNV5</accession>
<evidence type="ECO:0000256" key="1">
    <source>
        <dbReference type="SAM" id="Phobius"/>
    </source>
</evidence>
<dbReference type="EMBL" id="JAMXWF010000069">
    <property type="protein sequence ID" value="MDQ6413790.1"/>
    <property type="molecule type" value="Genomic_DNA"/>
</dbReference>
<reference evidence="3" key="1">
    <citation type="submission" date="2022-06" db="EMBL/GenBank/DDBJ databases">
        <title>PHB producers.</title>
        <authorList>
            <person name="Besaury L."/>
        </authorList>
    </citation>
    <scope>NUCLEOTIDE SEQUENCE</scope>
    <source>
        <strain evidence="3 4">SEWS6</strain>
    </source>
</reference>
<keyword evidence="1" id="KW-0812">Transmembrane</keyword>
<dbReference type="Proteomes" id="UP001242288">
    <property type="component" value="Unassembled WGS sequence"/>
</dbReference>
<keyword evidence="4" id="KW-1185">Reference proteome</keyword>
<sequence>MDLRGYIELIAAATIPLGFGAVMAHRFVGKKSIGARVIQLTAVVMLIPVILILALEKILDGATLGTLIGGIVGYLLSGISEYDRGRGNDGP</sequence>
<dbReference type="RefSeq" id="WP_266240771.1">
    <property type="nucleotide sequence ID" value="NZ_JAMXWF010000069.1"/>
</dbReference>
<comment type="caution">
    <text evidence="3">The sequence shown here is derived from an EMBL/GenBank/DDBJ whole genome shotgun (WGS) entry which is preliminary data.</text>
</comment>
<dbReference type="AlphaFoldDB" id="A0AAP5BNV5"/>
<feature type="transmembrane region" description="Helical" evidence="1">
    <location>
        <begin position="37"/>
        <end position="55"/>
    </location>
</feature>
<feature type="transmembrane region" description="Helical" evidence="1">
    <location>
        <begin position="61"/>
        <end position="79"/>
    </location>
</feature>
<dbReference type="Proteomes" id="UP001209412">
    <property type="component" value="Unassembled WGS sequence"/>
</dbReference>
<evidence type="ECO:0000313" key="2">
    <source>
        <dbReference type="EMBL" id="MCX4151979.1"/>
    </source>
</evidence>
<dbReference type="EMBL" id="JAPKHW010000069">
    <property type="protein sequence ID" value="MCX4151979.1"/>
    <property type="molecule type" value="Genomic_DNA"/>
</dbReference>
<evidence type="ECO:0000313" key="4">
    <source>
        <dbReference type="Proteomes" id="UP001209412"/>
    </source>
</evidence>
<proteinExistence type="predicted"/>
<protein>
    <submittedName>
        <fullName evidence="3">Uncharacterized protein</fullName>
    </submittedName>
</protein>
<evidence type="ECO:0000313" key="5">
    <source>
        <dbReference type="Proteomes" id="UP001242288"/>
    </source>
</evidence>
<evidence type="ECO:0000313" key="3">
    <source>
        <dbReference type="EMBL" id="MDQ6413790.1"/>
    </source>
</evidence>
<keyword evidence="1" id="KW-1133">Transmembrane helix</keyword>
<feature type="transmembrane region" description="Helical" evidence="1">
    <location>
        <begin position="6"/>
        <end position="25"/>
    </location>
</feature>